<keyword evidence="1" id="KW-1133">Transmembrane helix</keyword>
<feature type="domain" description="M152 N-terminal" evidence="2">
    <location>
        <begin position="48"/>
        <end position="179"/>
    </location>
</feature>
<dbReference type="OrthoDB" id="37972at10239"/>
<dbReference type="KEGG" id="vg:14039061"/>
<evidence type="ECO:0000313" key="4">
    <source>
        <dbReference type="Proteomes" id="UP000127637"/>
    </source>
</evidence>
<evidence type="ECO:0000313" key="3">
    <source>
        <dbReference type="EMBL" id="AFX83455.1"/>
    </source>
</evidence>
<keyword evidence="1" id="KW-0812">Transmembrane</keyword>
<dbReference type="RefSeq" id="YP_007016538.1">
    <property type="nucleotide sequence ID" value="NC_019559.2"/>
</dbReference>
<name>K7XY52_RCMVE</name>
<gene>
    <name evidence="3" type="primary">e152.2</name>
</gene>
<keyword evidence="4" id="KW-1185">Reference proteome</keyword>
<organismHost>
    <name type="scientific">Rattus norvegicus</name>
    <name type="common">Rat</name>
    <dbReference type="NCBI Taxonomy" id="10116"/>
</organismHost>
<organism evidence="3 4">
    <name type="scientific">Rat cytomegalovirus (isolate England)</name>
    <name type="common">RCMV-E</name>
    <name type="synonym">Murid herpesvirus 8</name>
    <dbReference type="NCBI Taxonomy" id="1261657"/>
    <lineage>
        <taxon>Viruses</taxon>
        <taxon>Duplodnaviria</taxon>
        <taxon>Heunggongvirae</taxon>
        <taxon>Peploviricota</taxon>
        <taxon>Herviviricetes</taxon>
        <taxon>Herpesvirales</taxon>
        <taxon>Orthoherpesviridae</taxon>
        <taxon>Betaherpesvirinae</taxon>
        <taxon>Muromegalovirus</taxon>
        <taxon>Muromegalovirus muridbeta8</taxon>
    </lineage>
</organism>
<dbReference type="Proteomes" id="UP000127637">
    <property type="component" value="Segment"/>
</dbReference>
<dbReference type="Gene3D" id="3.30.500.30">
    <property type="match status" value="1"/>
</dbReference>
<feature type="transmembrane region" description="Helical" evidence="1">
    <location>
        <begin position="381"/>
        <end position="402"/>
    </location>
</feature>
<reference evidence="3 4" key="1">
    <citation type="journal article" date="2012" name="J. Virol.">
        <title>Complete genome sequence of the english isolate of rat cytomegalovirus (Murid herpesvirus 8).</title>
        <authorList>
            <person name="Ettinger J."/>
            <person name="Geyer H."/>
            <person name="Nitsche A."/>
            <person name="Zimmermann A."/>
            <person name="Brune W."/>
            <person name="Sandford G.R."/>
            <person name="Hayward G.S."/>
            <person name="Voigt S."/>
        </authorList>
    </citation>
    <scope>NUCLEOTIDE SEQUENCE [LARGE SCALE GENOMIC DNA]</scope>
    <source>
        <strain evidence="3">England</strain>
    </source>
</reference>
<protein>
    <submittedName>
        <fullName evidence="3">E152.2</fullName>
    </submittedName>
</protein>
<proteinExistence type="predicted"/>
<dbReference type="InterPro" id="IPR054048">
    <property type="entry name" value="M152_N"/>
</dbReference>
<dbReference type="EMBL" id="JX867617">
    <property type="protein sequence ID" value="AFX83455.1"/>
    <property type="molecule type" value="Genomic_DNA"/>
</dbReference>
<evidence type="ECO:0000259" key="2">
    <source>
        <dbReference type="Pfam" id="PF22158"/>
    </source>
</evidence>
<keyword evidence="1" id="KW-0472">Membrane</keyword>
<accession>K7XY52</accession>
<reference evidence="3 4" key="2">
    <citation type="journal article" date="2015" name="J. Gen. Virol.">
        <title>The English isolate and a newly identified Berlin isolate of Rat Cytomegalovirus (RCMV) share similarities with but separate as an anciently diverged clade from Mouse CMV and the Maastricht isolate of RCMV.</title>
        <authorList>
            <person name="Geyer H."/>
            <person name="Ettinger J."/>
            <person name="Moller L."/>
            <person name="Schmolz E."/>
            <person name="Nitsche A."/>
            <person name="Brune W."/>
            <person name="Heaggans S."/>
            <person name="Sandford G.R."/>
            <person name="Hayward G.S."/>
            <person name="Voigt S."/>
        </authorList>
    </citation>
    <scope>NUCLEOTIDE SEQUENCE [LARGE SCALE GENOMIC DNA]</scope>
    <source>
        <strain evidence="3">England</strain>
    </source>
</reference>
<dbReference type="GeneID" id="14039061"/>
<dbReference type="Pfam" id="PF22158">
    <property type="entry name" value="M157_N_1"/>
    <property type="match status" value="1"/>
</dbReference>
<evidence type="ECO:0000256" key="1">
    <source>
        <dbReference type="SAM" id="Phobius"/>
    </source>
</evidence>
<sequence>MILASYIIYVSYSYTFKLDNSSSSWSCYSFRIHIEFTNDPIKYDFYTLSLDKSFPLVEVTATNKSDHIYSWIPFEEMTLELSFTLGQEEHVKELRKSLGYENDQLVFKYLCGFLHEFSCMFQIGLGDEIILTNNKSKITYADWVNKTMLSKYSQGFGVNSLYVHRVNLKTRWFGICKTLASMDKPLTFAYTYTYHPSQRTVRCTMKTVVPLIYEISIKGTGLTTKYGIYTLFNDEFIFSVSTTLTKGYDTSLVRCEIKSPNGWLVILTQPNDPYVALTKGYHTTPKMTTKFVPKTTARKVTSKLSTSRKITSKLTTSRKITHKITTDHKTTSETVNASITTTSYISNYSDITKISDMTVFKITFGNDSNYQDTNIQSSNEAGVIISVVVLTLVISLIIVIIFRKRLGIRVIDDTIHRLRERLQYTPAGRSAR</sequence>